<evidence type="ECO:0000313" key="3">
    <source>
        <dbReference type="Proteomes" id="UP001515780"/>
    </source>
</evidence>
<dbReference type="Proteomes" id="UP001515780">
    <property type="component" value="Unassembled WGS sequence"/>
</dbReference>
<dbReference type="RefSeq" id="WP_166931400.1">
    <property type="nucleotide sequence ID" value="NZ_VWXC01000001.1"/>
</dbReference>
<accession>A0ABX0RNV5</accession>
<proteinExistence type="predicted"/>
<sequence length="711" mass="75733">MDIEAYKVAVRLSMTENVSAGLLAISRKFGDTNKQAEVFQRKMEQIGKMTLAGGALTAVGLVITKGLDATIKAANDLVKAQNDFKTINLTAQDNATVTTTAQVVSHQVLGTTIAGNIRLIQDLHTALGDLHHSIELAPMFAKYESTIGMALGDHARDGMVNAAARALEHRGGSVVNNPAEFQKELEWMSQVQLASKGRVSPKDFLAASQSGKMAYTLLDPKYLYGEFAGLMSINGGFQSGTALMTSFSSLIGGHMDKKAKGFLSELGMYDEGVSKARLNLMKNAMNGMSPSERAIYMQSLGGESILSGGLKDEYVRMFANPDQLAAAMAAKIRERYGAQLTDTQVAEMVAKNFNRNTGGFLGQHILNASKLEKDAAIFRHAKDFNSAYDVYLNSPDGAASALSSAWTNLKAIMGLQLLPTITNVTLGFARFIDKVSKFAEDNPWATKIAMYSATAVAGLSLLTGGILLLGATITAARLVGSLGVVSSVVTMLGGPVVWAIAAVAGAGVLIYKNWDKIKPALKEMWVEFKGIATNIWGRIKQVGSYIANWGVWTSLDNFCKKVDSGFASLFNTIIGYLNQLPGVNILTTQERQVRSNAMSLLGDINAITGGPKAPRSKTALALASQGNSGGHVDMATGMKGMYQGRDTPAVPPAGRQTIQVNSTVNLDGKPIAQVVTKHQTREATKAPASTSAFDSSMLMVYPGQVSKASTQ</sequence>
<gene>
    <name evidence="2" type="ORF">F3J37_01885</name>
</gene>
<protein>
    <recommendedName>
        <fullName evidence="4">Phage tail tape measure protein</fullName>
    </recommendedName>
</protein>
<evidence type="ECO:0000256" key="1">
    <source>
        <dbReference type="SAM" id="Phobius"/>
    </source>
</evidence>
<feature type="transmembrane region" description="Helical" evidence="1">
    <location>
        <begin position="496"/>
        <end position="514"/>
    </location>
</feature>
<name>A0ABX0RNV5_9GAMM</name>
<dbReference type="EMBL" id="VWXC01000001">
    <property type="protein sequence ID" value="NIG17429.1"/>
    <property type="molecule type" value="Genomic_DNA"/>
</dbReference>
<keyword evidence="1" id="KW-0472">Membrane</keyword>
<keyword evidence="3" id="KW-1185">Reference proteome</keyword>
<keyword evidence="1" id="KW-1133">Transmembrane helix</keyword>
<feature type="transmembrane region" description="Helical" evidence="1">
    <location>
        <begin position="453"/>
        <end position="476"/>
    </location>
</feature>
<evidence type="ECO:0000313" key="2">
    <source>
        <dbReference type="EMBL" id="NIG17429.1"/>
    </source>
</evidence>
<comment type="caution">
    <text evidence="2">The sequence shown here is derived from an EMBL/GenBank/DDBJ whole genome shotgun (WGS) entry which is preliminary data.</text>
</comment>
<organism evidence="2 3">
    <name type="scientific">Candidatus Pantoea communis</name>
    <dbReference type="NCBI Taxonomy" id="2608354"/>
    <lineage>
        <taxon>Bacteria</taxon>
        <taxon>Pseudomonadati</taxon>
        <taxon>Pseudomonadota</taxon>
        <taxon>Gammaproteobacteria</taxon>
        <taxon>Enterobacterales</taxon>
        <taxon>Erwiniaceae</taxon>
        <taxon>Pantoea</taxon>
    </lineage>
</organism>
<feature type="transmembrane region" description="Helical" evidence="1">
    <location>
        <begin position="411"/>
        <end position="432"/>
    </location>
</feature>
<keyword evidence="1" id="KW-0812">Transmembrane</keyword>
<evidence type="ECO:0008006" key="4">
    <source>
        <dbReference type="Google" id="ProtNLM"/>
    </source>
</evidence>
<reference evidence="2 3" key="1">
    <citation type="journal article" date="2019" name="bioRxiv">
        <title>Bacteria contribute to plant secondary compound degradation in a generalist herbivore system.</title>
        <authorList>
            <person name="Francoeur C.B."/>
            <person name="Khadempour L."/>
            <person name="Moreira-Soto R.D."/>
            <person name="Gotting K."/>
            <person name="Book A.J."/>
            <person name="Pinto-Tomas A.A."/>
            <person name="Keefover-Ring K."/>
            <person name="Currie C.R."/>
        </authorList>
    </citation>
    <scope>NUCLEOTIDE SEQUENCE [LARGE SCALE GENOMIC DNA]</scope>
    <source>
        <strain evidence="2">Al-1710</strain>
    </source>
</reference>